<dbReference type="PRINTS" id="PR01487">
    <property type="entry name" value="LUXSPROTEIN"/>
</dbReference>
<evidence type="ECO:0000256" key="12">
    <source>
        <dbReference type="ARBA" id="ARBA00030600"/>
    </source>
</evidence>
<dbReference type="NCBIfam" id="NF002604">
    <property type="entry name" value="PRK02260.1-4"/>
    <property type="match status" value="1"/>
</dbReference>
<dbReference type="EC" id="4.4.1.21" evidence="5"/>
<gene>
    <name evidence="14" type="ORF">HINF_LOCUS1014</name>
    <name evidence="15" type="ORF">HINF_LOCUS73536</name>
</gene>
<keyword evidence="11" id="KW-0456">Lyase</keyword>
<dbReference type="PANTHER" id="PTHR35799:SF1">
    <property type="entry name" value="S-RIBOSYLHOMOCYSTEINE LYASE"/>
    <property type="match status" value="1"/>
</dbReference>
<accession>A0AA86N5L7</accession>
<keyword evidence="16" id="KW-1185">Reference proteome</keyword>
<comment type="similarity">
    <text evidence="3">Belongs to the LuxS family.</text>
</comment>
<dbReference type="InterPro" id="IPR037005">
    <property type="entry name" value="LuxS_sf"/>
</dbReference>
<evidence type="ECO:0000313" key="16">
    <source>
        <dbReference type="Proteomes" id="UP001642409"/>
    </source>
</evidence>
<evidence type="ECO:0000313" key="14">
    <source>
        <dbReference type="EMBL" id="CAI9913369.1"/>
    </source>
</evidence>
<dbReference type="Proteomes" id="UP001642409">
    <property type="component" value="Unassembled WGS sequence"/>
</dbReference>
<evidence type="ECO:0000256" key="5">
    <source>
        <dbReference type="ARBA" id="ARBA00012240"/>
    </source>
</evidence>
<comment type="cofactor">
    <cofactor evidence="2">
        <name>Fe cation</name>
        <dbReference type="ChEBI" id="CHEBI:24875"/>
    </cofactor>
</comment>
<dbReference type="InterPro" id="IPR003815">
    <property type="entry name" value="S-ribosylhomocysteinase"/>
</dbReference>
<evidence type="ECO:0000256" key="3">
    <source>
        <dbReference type="ARBA" id="ARBA00007311"/>
    </source>
</evidence>
<evidence type="ECO:0000256" key="9">
    <source>
        <dbReference type="ARBA" id="ARBA00022929"/>
    </source>
</evidence>
<name>A0AA86N5L7_9EUKA</name>
<organism evidence="14">
    <name type="scientific">Hexamita inflata</name>
    <dbReference type="NCBI Taxonomy" id="28002"/>
    <lineage>
        <taxon>Eukaryota</taxon>
        <taxon>Metamonada</taxon>
        <taxon>Diplomonadida</taxon>
        <taxon>Hexamitidae</taxon>
        <taxon>Hexamitinae</taxon>
        <taxon>Hexamita</taxon>
    </lineage>
</organism>
<dbReference type="SUPFAM" id="SSF63411">
    <property type="entry name" value="LuxS/MPP-like metallohydrolase"/>
    <property type="match status" value="1"/>
</dbReference>
<dbReference type="PANTHER" id="PTHR35799">
    <property type="entry name" value="S-RIBOSYLHOMOCYSTEINE LYASE"/>
    <property type="match status" value="1"/>
</dbReference>
<evidence type="ECO:0000256" key="11">
    <source>
        <dbReference type="ARBA" id="ARBA00023239"/>
    </source>
</evidence>
<sequence>MSEQQPKISQCKALNKIKSFEVDHTKIHKGIFISRIDDDIVTYDLRMVKPNLPPFLENAGLHSFEHLLATYVRSSEISSKIVYAGPMGCRTGFYLLTRNIDHATVISTLKETMKFIAEFDGELPGESEVECGNYLDHDIPKAKEYGREFLDVIKNWTVEMINY</sequence>
<dbReference type="GO" id="GO:0009372">
    <property type="term" value="P:quorum sensing"/>
    <property type="evidence" value="ECO:0007669"/>
    <property type="project" value="UniProtKB-KW"/>
</dbReference>
<proteinExistence type="inferred from homology"/>
<reference evidence="15 16" key="2">
    <citation type="submission" date="2024-07" db="EMBL/GenBank/DDBJ databases">
        <authorList>
            <person name="Akdeniz Z."/>
        </authorList>
    </citation>
    <scope>NUCLEOTIDE SEQUENCE [LARGE SCALE GENOMIC DNA]</scope>
</reference>
<dbReference type="Gene3D" id="3.30.1360.80">
    <property type="entry name" value="S-ribosylhomocysteinase (LuxS)"/>
    <property type="match status" value="1"/>
</dbReference>
<dbReference type="Pfam" id="PF02664">
    <property type="entry name" value="LuxS"/>
    <property type="match status" value="1"/>
</dbReference>
<keyword evidence="7" id="KW-0673">Quorum sensing</keyword>
<evidence type="ECO:0000256" key="6">
    <source>
        <dbReference type="ARBA" id="ARBA00015130"/>
    </source>
</evidence>
<dbReference type="AlphaFoldDB" id="A0AA86N5L7"/>
<keyword evidence="9" id="KW-0071">Autoinducer synthesis</keyword>
<evidence type="ECO:0000256" key="13">
    <source>
        <dbReference type="ARBA" id="ARBA00031777"/>
    </source>
</evidence>
<dbReference type="EMBL" id="CAXDID020000604">
    <property type="protein sequence ID" value="CAL6106008.1"/>
    <property type="molecule type" value="Genomic_DNA"/>
</dbReference>
<dbReference type="GO" id="GO:0043768">
    <property type="term" value="F:S-ribosylhomocysteine lyase activity"/>
    <property type="evidence" value="ECO:0007669"/>
    <property type="project" value="UniProtKB-EC"/>
</dbReference>
<comment type="subunit">
    <text evidence="4">Homodimer.</text>
</comment>
<keyword evidence="10" id="KW-0408">Iron</keyword>
<evidence type="ECO:0000256" key="2">
    <source>
        <dbReference type="ARBA" id="ARBA00001962"/>
    </source>
</evidence>
<evidence type="ECO:0000313" key="15">
    <source>
        <dbReference type="EMBL" id="CAL6106008.1"/>
    </source>
</evidence>
<dbReference type="EMBL" id="CATOUU010000023">
    <property type="protein sequence ID" value="CAI9913369.1"/>
    <property type="molecule type" value="Genomic_DNA"/>
</dbReference>
<comment type="catalytic activity">
    <reaction evidence="1">
        <text>S-(5-deoxy-D-ribos-5-yl)-L-homocysteine = (S)-4,5-dihydroxypentane-2,3-dione + L-homocysteine</text>
        <dbReference type="Rhea" id="RHEA:17753"/>
        <dbReference type="ChEBI" id="CHEBI:29484"/>
        <dbReference type="ChEBI" id="CHEBI:58195"/>
        <dbReference type="ChEBI" id="CHEBI:58199"/>
        <dbReference type="EC" id="4.4.1.21"/>
    </reaction>
</comment>
<evidence type="ECO:0000256" key="7">
    <source>
        <dbReference type="ARBA" id="ARBA00022654"/>
    </source>
</evidence>
<keyword evidence="8" id="KW-0479">Metal-binding</keyword>
<dbReference type="InterPro" id="IPR011249">
    <property type="entry name" value="Metalloenz_LuxS/M16"/>
</dbReference>
<comment type="caution">
    <text evidence="14">The sequence shown here is derived from an EMBL/GenBank/DDBJ whole genome shotgun (WGS) entry which is preliminary data.</text>
</comment>
<reference evidence="14" key="1">
    <citation type="submission" date="2023-06" db="EMBL/GenBank/DDBJ databases">
        <authorList>
            <person name="Kurt Z."/>
        </authorList>
    </citation>
    <scope>NUCLEOTIDE SEQUENCE</scope>
</reference>
<evidence type="ECO:0000256" key="8">
    <source>
        <dbReference type="ARBA" id="ARBA00022723"/>
    </source>
</evidence>
<evidence type="ECO:0000256" key="4">
    <source>
        <dbReference type="ARBA" id="ARBA00011738"/>
    </source>
</evidence>
<dbReference type="GO" id="GO:0005506">
    <property type="term" value="F:iron ion binding"/>
    <property type="evidence" value="ECO:0007669"/>
    <property type="project" value="InterPro"/>
</dbReference>
<evidence type="ECO:0000256" key="10">
    <source>
        <dbReference type="ARBA" id="ARBA00023004"/>
    </source>
</evidence>
<protein>
    <recommendedName>
        <fullName evidence="6">S-ribosylhomocysteine lyase</fullName>
        <ecNumber evidence="5">4.4.1.21</ecNumber>
    </recommendedName>
    <alternativeName>
        <fullName evidence="12">AI-2 synthesis protein</fullName>
    </alternativeName>
    <alternativeName>
        <fullName evidence="13">Autoinducer-2 production protein LuxS</fullName>
    </alternativeName>
</protein>
<evidence type="ECO:0000256" key="1">
    <source>
        <dbReference type="ARBA" id="ARBA00000297"/>
    </source>
</evidence>